<proteinExistence type="predicted"/>
<dbReference type="EMBL" id="FLUN01000001">
    <property type="protein sequence ID" value="SBW04846.1"/>
    <property type="molecule type" value="Genomic_DNA"/>
</dbReference>
<reference evidence="1" key="1">
    <citation type="submission" date="2016-04" db="EMBL/GenBank/DDBJ databases">
        <authorList>
            <person name="Evans L.H."/>
            <person name="Alamgir A."/>
            <person name="Owens N."/>
            <person name="Weber N.D."/>
            <person name="Virtaneva K."/>
            <person name="Barbian K."/>
            <person name="Babar A."/>
            <person name="Rosenke K."/>
        </authorList>
    </citation>
    <scope>NUCLEOTIDE SEQUENCE</scope>
    <source>
        <strain evidence="1">86</strain>
    </source>
</reference>
<evidence type="ECO:0000313" key="1">
    <source>
        <dbReference type="EMBL" id="SBW04846.1"/>
    </source>
</evidence>
<organism evidence="1">
    <name type="scientific">uncultured Eubacteriales bacterium</name>
    <dbReference type="NCBI Taxonomy" id="172733"/>
    <lineage>
        <taxon>Bacteria</taxon>
        <taxon>Bacillati</taxon>
        <taxon>Bacillota</taxon>
        <taxon>Clostridia</taxon>
        <taxon>Eubacteriales</taxon>
        <taxon>environmental samples</taxon>
    </lineage>
</organism>
<gene>
    <name evidence="1" type="ORF">KL86CLO1_11957</name>
</gene>
<name>A0A212JZL9_9FIRM</name>
<dbReference type="AlphaFoldDB" id="A0A212JZL9"/>
<accession>A0A212JZL9</accession>
<protein>
    <submittedName>
        <fullName evidence="1">Uncharacterized protein</fullName>
    </submittedName>
</protein>
<sequence>MAEPSVIHSDTSVPHLGHIVKLVFKQVMVSRPAVYEENRFPACRIDIFYINFYIVVDTYVKSHSKASVHYFYNSILFFGKGNNTPPMCKSLKIKLGKVHLFISNRNCVIFLWKRFNYML</sequence>